<feature type="domain" description="AAA+ ATPase" evidence="1">
    <location>
        <begin position="106"/>
        <end position="235"/>
    </location>
</feature>
<sequence>MEQNKTTTPYKICPICNQQVPAIEVDVLGTKRMVQPKCKCEVEAFDAEQKEFQNFQREREVRELFSISQVGERYLQATFDNFQSRTGAGNAYKIAQYYVDKFETFGRESLLLWGEPGNGKTHLAAAIHNALRAKGLVVVFVSMPDLLSKIKATFNRNNKESEEQILRALSICDLLIIDDLGAEKTSDWVEETIFKIIDNRYRRNKPILATSNMAPKDLPEQIGKRSNDRIVEIMQPVENKATSYRREHAKGRFGQFKAFLQENEGA</sequence>
<dbReference type="GO" id="GO:0005524">
    <property type="term" value="F:ATP binding"/>
    <property type="evidence" value="ECO:0007669"/>
    <property type="project" value="UniProtKB-KW"/>
</dbReference>
<dbReference type="RefSeq" id="WP_241368811.1">
    <property type="nucleotide sequence ID" value="NZ_JAKZFC010000002.1"/>
</dbReference>
<keyword evidence="3" id="KW-1185">Reference proteome</keyword>
<gene>
    <name evidence="2" type="ORF">LZ480_07600</name>
</gene>
<protein>
    <submittedName>
        <fullName evidence="2">ATP-binding protein</fullName>
    </submittedName>
</protein>
<organism evidence="2 3">
    <name type="scientific">Solibacillus palustris</name>
    <dbReference type="NCBI Taxonomy" id="2908203"/>
    <lineage>
        <taxon>Bacteria</taxon>
        <taxon>Bacillati</taxon>
        <taxon>Bacillota</taxon>
        <taxon>Bacilli</taxon>
        <taxon>Bacillales</taxon>
        <taxon>Caryophanaceae</taxon>
        <taxon>Solibacillus</taxon>
    </lineage>
</organism>
<keyword evidence="2" id="KW-0547">Nucleotide-binding</keyword>
<evidence type="ECO:0000313" key="2">
    <source>
        <dbReference type="EMBL" id="MCH7321756.1"/>
    </source>
</evidence>
<dbReference type="PANTHER" id="PTHR30050:SF4">
    <property type="entry name" value="ATP-BINDING PROTEIN RV3427C IN INSERTION SEQUENCE-RELATED"/>
    <property type="match status" value="1"/>
</dbReference>
<dbReference type="InterPro" id="IPR003593">
    <property type="entry name" value="AAA+_ATPase"/>
</dbReference>
<accession>A0ABS9UBM4</accession>
<dbReference type="PANTHER" id="PTHR30050">
    <property type="entry name" value="CHROMOSOMAL REPLICATION INITIATOR PROTEIN DNAA"/>
    <property type="match status" value="1"/>
</dbReference>
<dbReference type="InterPro" id="IPR027417">
    <property type="entry name" value="P-loop_NTPase"/>
</dbReference>
<dbReference type="CDD" id="cd00009">
    <property type="entry name" value="AAA"/>
    <property type="match status" value="1"/>
</dbReference>
<keyword evidence="2" id="KW-0067">ATP-binding</keyword>
<reference evidence="2 3" key="1">
    <citation type="submission" date="2022-03" db="EMBL/GenBank/DDBJ databases">
        <authorList>
            <person name="Jo J.-H."/>
            <person name="Im W.-T."/>
        </authorList>
    </citation>
    <scope>NUCLEOTIDE SEQUENCE [LARGE SCALE GENOMIC DNA]</scope>
    <source>
        <strain evidence="2 3">MA9</strain>
    </source>
</reference>
<dbReference type="Proteomes" id="UP001316087">
    <property type="component" value="Unassembled WGS sequence"/>
</dbReference>
<proteinExistence type="predicted"/>
<dbReference type="NCBIfam" id="NF005992">
    <property type="entry name" value="PRK08116.1"/>
    <property type="match status" value="1"/>
</dbReference>
<dbReference type="SMART" id="SM00382">
    <property type="entry name" value="AAA"/>
    <property type="match status" value="1"/>
</dbReference>
<dbReference type="InterPro" id="IPR002611">
    <property type="entry name" value="IstB_ATP-bd"/>
</dbReference>
<dbReference type="SUPFAM" id="SSF52540">
    <property type="entry name" value="P-loop containing nucleoside triphosphate hydrolases"/>
    <property type="match status" value="1"/>
</dbReference>
<evidence type="ECO:0000259" key="1">
    <source>
        <dbReference type="SMART" id="SM00382"/>
    </source>
</evidence>
<comment type="caution">
    <text evidence="2">The sequence shown here is derived from an EMBL/GenBank/DDBJ whole genome shotgun (WGS) entry which is preliminary data.</text>
</comment>
<evidence type="ECO:0000313" key="3">
    <source>
        <dbReference type="Proteomes" id="UP001316087"/>
    </source>
</evidence>
<dbReference type="EMBL" id="JAKZFC010000002">
    <property type="protein sequence ID" value="MCH7321756.1"/>
    <property type="molecule type" value="Genomic_DNA"/>
</dbReference>
<dbReference type="Pfam" id="PF01695">
    <property type="entry name" value="IstB_IS21"/>
    <property type="match status" value="1"/>
</dbReference>
<name>A0ABS9UBM4_9BACL</name>
<dbReference type="Gene3D" id="3.40.50.300">
    <property type="entry name" value="P-loop containing nucleotide triphosphate hydrolases"/>
    <property type="match status" value="1"/>
</dbReference>